<sequence>MGFSPDTFSLPCLNGWRMWKTSFGCLLVLVTYFETCSI</sequence>
<accession>A0A2C9VRN6</accession>
<protein>
    <submittedName>
        <fullName evidence="1">Uncharacterized protein</fullName>
    </submittedName>
</protein>
<organism evidence="1">
    <name type="scientific">Manihot esculenta</name>
    <name type="common">Cassava</name>
    <name type="synonym">Jatropha manihot</name>
    <dbReference type="NCBI Taxonomy" id="3983"/>
    <lineage>
        <taxon>Eukaryota</taxon>
        <taxon>Viridiplantae</taxon>
        <taxon>Streptophyta</taxon>
        <taxon>Embryophyta</taxon>
        <taxon>Tracheophyta</taxon>
        <taxon>Spermatophyta</taxon>
        <taxon>Magnoliopsida</taxon>
        <taxon>eudicotyledons</taxon>
        <taxon>Gunneridae</taxon>
        <taxon>Pentapetalae</taxon>
        <taxon>rosids</taxon>
        <taxon>fabids</taxon>
        <taxon>Malpighiales</taxon>
        <taxon>Euphorbiaceae</taxon>
        <taxon>Crotonoideae</taxon>
        <taxon>Manihoteae</taxon>
        <taxon>Manihot</taxon>
    </lineage>
</organism>
<name>A0A2C9VRN6_MANES</name>
<proteinExistence type="predicted"/>
<evidence type="ECO:0000313" key="1">
    <source>
        <dbReference type="EMBL" id="OAY48598.1"/>
    </source>
</evidence>
<dbReference type="EMBL" id="CM004392">
    <property type="protein sequence ID" value="OAY48598.1"/>
    <property type="molecule type" value="Genomic_DNA"/>
</dbReference>
<dbReference type="AlphaFoldDB" id="A0A2C9VRN6"/>
<gene>
    <name evidence="1" type="ORF">MANES_06G170300</name>
</gene>
<reference evidence="1" key="1">
    <citation type="submission" date="2016-02" db="EMBL/GenBank/DDBJ databases">
        <title>WGS assembly of Manihot esculenta.</title>
        <authorList>
            <person name="Bredeson J.V."/>
            <person name="Prochnik S.E."/>
            <person name="Lyons J.B."/>
            <person name="Schmutz J."/>
            <person name="Grimwood J."/>
            <person name="Vrebalov J."/>
            <person name="Bart R.S."/>
            <person name="Amuge T."/>
            <person name="Ferguson M.E."/>
            <person name="Green R."/>
            <person name="Putnam N."/>
            <person name="Stites J."/>
            <person name="Rounsley S."/>
            <person name="Rokhsar D.S."/>
        </authorList>
    </citation>
    <scope>NUCLEOTIDE SEQUENCE [LARGE SCALE GENOMIC DNA]</scope>
    <source>
        <tissue evidence="1">Leaf</tissue>
    </source>
</reference>